<accession>A0A0J8VKE9</accession>
<evidence type="ECO:0000313" key="1">
    <source>
        <dbReference type="EMBL" id="KMV33943.1"/>
    </source>
</evidence>
<dbReference type="AlphaFoldDB" id="A0A0J8VKE9"/>
<dbReference type="Pfam" id="PF13991">
    <property type="entry name" value="BssS"/>
    <property type="match status" value="1"/>
</dbReference>
<name>A0A0J8VKE9_9ENTR</name>
<dbReference type="OrthoDB" id="6542252at2"/>
<reference evidence="1 2" key="1">
    <citation type="submission" date="2015-06" db="EMBL/GenBank/DDBJ databases">
        <title>Genome sequencing of Cronobacter sp. strain DJ34 isolated from petroleum contaminated sludge of Duliajan Oil Fields, Assam, India.</title>
        <authorList>
            <person name="Pal S."/>
            <person name="Banerjee T.D."/>
            <person name="Roy A."/>
            <person name="Sar P."/>
            <person name="Kazy S.K."/>
        </authorList>
    </citation>
    <scope>NUCLEOTIDE SEQUENCE [LARGE SCALE GENOMIC DNA]</scope>
    <source>
        <strain evidence="1 2">DJ34</strain>
    </source>
</reference>
<dbReference type="InterPro" id="IPR025730">
    <property type="entry name" value="Biofilm_BssS"/>
</dbReference>
<gene>
    <name evidence="1" type="ORF">ACH50_14660</name>
</gene>
<comment type="caution">
    <text evidence="1">The sequence shown here is derived from an EMBL/GenBank/DDBJ whole genome shotgun (WGS) entry which is preliminary data.</text>
</comment>
<evidence type="ECO:0000313" key="2">
    <source>
        <dbReference type="Proteomes" id="UP000037315"/>
    </source>
</evidence>
<evidence type="ECO:0008006" key="3">
    <source>
        <dbReference type="Google" id="ProtNLM"/>
    </source>
</evidence>
<sequence>MAIKNRTSVFPVTDWKAGPLPGYQALALKLTYLTYSADGTNTENRSQFFAFPPEMVETLISELQRHLRNLQKSDQSDSQQEKH</sequence>
<keyword evidence="2" id="KW-1185">Reference proteome</keyword>
<dbReference type="RefSeq" id="WP_024559539.1">
    <property type="nucleotide sequence ID" value="NZ_LFEJ01000018.1"/>
</dbReference>
<protein>
    <recommendedName>
        <fullName evidence="3">BssS family protein</fullName>
    </recommendedName>
</protein>
<dbReference type="Proteomes" id="UP000037315">
    <property type="component" value="Unassembled WGS sequence"/>
</dbReference>
<proteinExistence type="predicted"/>
<dbReference type="PATRIC" id="fig|1656095.3.peg.834"/>
<organism evidence="1 2">
    <name type="scientific">Franconibacter pulveris</name>
    <dbReference type="NCBI Taxonomy" id="435910"/>
    <lineage>
        <taxon>Bacteria</taxon>
        <taxon>Pseudomonadati</taxon>
        <taxon>Pseudomonadota</taxon>
        <taxon>Gammaproteobacteria</taxon>
        <taxon>Enterobacterales</taxon>
        <taxon>Enterobacteriaceae</taxon>
        <taxon>Franconibacter</taxon>
    </lineage>
</organism>
<dbReference type="EMBL" id="LFEJ01000018">
    <property type="protein sequence ID" value="KMV33943.1"/>
    <property type="molecule type" value="Genomic_DNA"/>
</dbReference>